<reference evidence="1" key="1">
    <citation type="submission" date="2020-08" db="EMBL/GenBank/DDBJ databases">
        <title>Multicomponent nature underlies the extraordinary mechanical properties of spider dragline silk.</title>
        <authorList>
            <person name="Kono N."/>
            <person name="Nakamura H."/>
            <person name="Mori M."/>
            <person name="Yoshida Y."/>
            <person name="Ohtoshi R."/>
            <person name="Malay A.D."/>
            <person name="Moran D.A.P."/>
            <person name="Tomita M."/>
            <person name="Numata K."/>
            <person name="Arakawa K."/>
        </authorList>
    </citation>
    <scope>NUCLEOTIDE SEQUENCE</scope>
</reference>
<organism evidence="1 2">
    <name type="scientific">Trichonephila inaurata madagascariensis</name>
    <dbReference type="NCBI Taxonomy" id="2747483"/>
    <lineage>
        <taxon>Eukaryota</taxon>
        <taxon>Metazoa</taxon>
        <taxon>Ecdysozoa</taxon>
        <taxon>Arthropoda</taxon>
        <taxon>Chelicerata</taxon>
        <taxon>Arachnida</taxon>
        <taxon>Araneae</taxon>
        <taxon>Araneomorphae</taxon>
        <taxon>Entelegynae</taxon>
        <taxon>Araneoidea</taxon>
        <taxon>Nephilidae</taxon>
        <taxon>Trichonephila</taxon>
        <taxon>Trichonephila inaurata</taxon>
    </lineage>
</organism>
<comment type="caution">
    <text evidence="1">The sequence shown here is derived from an EMBL/GenBank/DDBJ whole genome shotgun (WGS) entry which is preliminary data.</text>
</comment>
<dbReference type="Proteomes" id="UP000886998">
    <property type="component" value="Unassembled WGS sequence"/>
</dbReference>
<evidence type="ECO:0000313" key="2">
    <source>
        <dbReference type="Proteomes" id="UP000886998"/>
    </source>
</evidence>
<dbReference type="EMBL" id="BMAV01028093">
    <property type="protein sequence ID" value="GFS64999.1"/>
    <property type="molecule type" value="Genomic_DNA"/>
</dbReference>
<accession>A0A8X6IXJ3</accession>
<sequence>MGPIWISLVPLGILPIALELLRSSTFIHILSFFLKSTLTGNGLSTRERAGVPIILHHVSLVISGIETTTRQQDP</sequence>
<proteinExistence type="predicted"/>
<evidence type="ECO:0000313" key="1">
    <source>
        <dbReference type="EMBL" id="GFS64999.1"/>
    </source>
</evidence>
<keyword evidence="2" id="KW-1185">Reference proteome</keyword>
<name>A0A8X6IXJ3_9ARAC</name>
<gene>
    <name evidence="1" type="ORF">TNIN_151161</name>
</gene>
<protein>
    <submittedName>
        <fullName evidence="1">Uncharacterized protein</fullName>
    </submittedName>
</protein>
<dbReference type="AlphaFoldDB" id="A0A8X6IXJ3"/>